<name>A0ABX1KHS7_9MICO</name>
<dbReference type="Gene3D" id="3.40.50.150">
    <property type="entry name" value="Vaccinia Virus protein VP39"/>
    <property type="match status" value="1"/>
</dbReference>
<evidence type="ECO:0000313" key="2">
    <source>
        <dbReference type="EMBL" id="NLP86120.1"/>
    </source>
</evidence>
<dbReference type="SUPFAM" id="SSF53335">
    <property type="entry name" value="S-adenosyl-L-methionine-dependent methyltransferases"/>
    <property type="match status" value="1"/>
</dbReference>
<organism evidence="2 3">
    <name type="scientific">Microbacterium salsuginis</name>
    <dbReference type="NCBI Taxonomy" id="2722803"/>
    <lineage>
        <taxon>Bacteria</taxon>
        <taxon>Bacillati</taxon>
        <taxon>Actinomycetota</taxon>
        <taxon>Actinomycetes</taxon>
        <taxon>Micrococcales</taxon>
        <taxon>Microbacteriaceae</taxon>
        <taxon>Microbacterium</taxon>
    </lineage>
</organism>
<dbReference type="InterPro" id="IPR050508">
    <property type="entry name" value="Methyltransf_Superfamily"/>
</dbReference>
<dbReference type="Pfam" id="PF13649">
    <property type="entry name" value="Methyltransf_25"/>
    <property type="match status" value="1"/>
</dbReference>
<dbReference type="GO" id="GO:0032259">
    <property type="term" value="P:methylation"/>
    <property type="evidence" value="ECO:0007669"/>
    <property type="project" value="UniProtKB-KW"/>
</dbReference>
<dbReference type="CDD" id="cd02440">
    <property type="entry name" value="AdoMet_MTases"/>
    <property type="match status" value="1"/>
</dbReference>
<reference evidence="2 3" key="1">
    <citation type="submission" date="2020-04" db="EMBL/GenBank/DDBJ databases">
        <title>CFH 90308 Microbacterium sp.</title>
        <authorList>
            <person name="Nie G."/>
            <person name="Ming H."/>
            <person name="Xia T."/>
        </authorList>
    </citation>
    <scope>NUCLEOTIDE SEQUENCE [LARGE SCALE GENOMIC DNA]</scope>
    <source>
        <strain evidence="2 3">CFH 90308</strain>
    </source>
</reference>
<keyword evidence="2" id="KW-0489">Methyltransferase</keyword>
<comment type="caution">
    <text evidence="2">The sequence shown here is derived from an EMBL/GenBank/DDBJ whole genome shotgun (WGS) entry which is preliminary data.</text>
</comment>
<dbReference type="Proteomes" id="UP001429745">
    <property type="component" value="Unassembled WGS sequence"/>
</dbReference>
<feature type="domain" description="Methyltransferase" evidence="1">
    <location>
        <begin position="48"/>
        <end position="140"/>
    </location>
</feature>
<protein>
    <submittedName>
        <fullName evidence="2">Class I SAM-dependent methyltransferase</fullName>
    </submittedName>
</protein>
<dbReference type="EMBL" id="JABACI010000007">
    <property type="protein sequence ID" value="NLP86120.1"/>
    <property type="molecule type" value="Genomic_DNA"/>
</dbReference>
<keyword evidence="3" id="KW-1185">Reference proteome</keyword>
<evidence type="ECO:0000259" key="1">
    <source>
        <dbReference type="Pfam" id="PF13649"/>
    </source>
</evidence>
<sequence>MTEATRAGYDVVAASYAEMIPDTRYEAPVDLAMVRHFVEALPQRPASVLDAGCGTGRMITLLTELDRALDITGSDLSPGMLAQARSRHPDLDFVTAGHAALPIDDDRFDGVLAWYSVIHTPPHELGSAFDEFARVLRPGGVLLLGYQAGTGDRRLDRPYGHDIELTAYLHHTPYVCEVLRSRGFGIDTVLDRAARPSEKHAQGFVLARSVTPAGRPASRRA</sequence>
<proteinExistence type="predicted"/>
<accession>A0ABX1KHS7</accession>
<dbReference type="PANTHER" id="PTHR42912">
    <property type="entry name" value="METHYLTRANSFERASE"/>
    <property type="match status" value="1"/>
</dbReference>
<evidence type="ECO:0000313" key="3">
    <source>
        <dbReference type="Proteomes" id="UP001429745"/>
    </source>
</evidence>
<dbReference type="InterPro" id="IPR041698">
    <property type="entry name" value="Methyltransf_25"/>
</dbReference>
<dbReference type="GO" id="GO:0008168">
    <property type="term" value="F:methyltransferase activity"/>
    <property type="evidence" value="ECO:0007669"/>
    <property type="project" value="UniProtKB-KW"/>
</dbReference>
<keyword evidence="2" id="KW-0808">Transferase</keyword>
<dbReference type="InterPro" id="IPR029063">
    <property type="entry name" value="SAM-dependent_MTases_sf"/>
</dbReference>
<dbReference type="RefSeq" id="WP_168914614.1">
    <property type="nucleotide sequence ID" value="NZ_JABACI010000007.1"/>
</dbReference>
<gene>
    <name evidence="2" type="ORF">HF576_19995</name>
</gene>